<dbReference type="GeneID" id="101592405"/>
<dbReference type="Gene3D" id="2.40.50.120">
    <property type="match status" value="1"/>
</dbReference>
<feature type="compositionally biased region" description="Basic and acidic residues" evidence="1">
    <location>
        <begin position="177"/>
        <end position="188"/>
    </location>
</feature>
<accession>A0A6P6EC92</accession>
<dbReference type="SUPFAM" id="SSF50242">
    <property type="entry name" value="TIMP-like"/>
    <property type="match status" value="1"/>
</dbReference>
<evidence type="ECO:0000256" key="1">
    <source>
        <dbReference type="SAM" id="MobiDB-lite"/>
    </source>
</evidence>
<keyword evidence="2" id="KW-1185">Reference proteome</keyword>
<gene>
    <name evidence="3" type="primary">CUNH17orf58</name>
</gene>
<evidence type="ECO:0000313" key="2">
    <source>
        <dbReference type="Proteomes" id="UP000515203"/>
    </source>
</evidence>
<organism evidence="2 3">
    <name type="scientific">Octodon degus</name>
    <name type="common">Degu</name>
    <name type="synonym">Sciurus degus</name>
    <dbReference type="NCBI Taxonomy" id="10160"/>
    <lineage>
        <taxon>Eukaryota</taxon>
        <taxon>Metazoa</taxon>
        <taxon>Chordata</taxon>
        <taxon>Craniata</taxon>
        <taxon>Vertebrata</taxon>
        <taxon>Euteleostomi</taxon>
        <taxon>Mammalia</taxon>
        <taxon>Eutheria</taxon>
        <taxon>Euarchontoglires</taxon>
        <taxon>Glires</taxon>
        <taxon>Rodentia</taxon>
        <taxon>Hystricomorpha</taxon>
        <taxon>Octodontidae</taxon>
        <taxon>Octodon</taxon>
    </lineage>
</organism>
<feature type="compositionally biased region" description="Basic and acidic residues" evidence="1">
    <location>
        <begin position="195"/>
        <end position="206"/>
    </location>
</feature>
<dbReference type="InterPro" id="IPR008993">
    <property type="entry name" value="TIMP-like_OB-fold"/>
</dbReference>
<feature type="region of interest" description="Disordered" evidence="1">
    <location>
        <begin position="169"/>
        <end position="218"/>
    </location>
</feature>
<sequence>MAVSVGKRREVSSGRVDAAVQRPAFRCVGCTAYPMGTDPPRKQERYQLAMLAGPAARDAYCESEFAVNGIVHDVDVLGAGVRLLTLLVDRAGLYRPGRLYVAPDGFFFRAHVLTLDSSGCDRPCPELTPGSRYVVMGRIYHRRRQLPAALLQVLRGRLRPGDGLVRSGSGYVRRFNRTRERQMQTDHRSTKHQRPSRDDTRTDREANGNSLRQNVLTSPLLPQTWHVENLRSCPQRFSGRERGQRDAADARCAWHPRRRASAELQHWHPGDVQRGDSGLGTTRRGPRRAAAVLEAPASRPCCLHPGEPLPSPQG</sequence>
<protein>
    <submittedName>
        <fullName evidence="3">UPF0450 protein C17orf58 homolog</fullName>
    </submittedName>
</protein>
<dbReference type="Proteomes" id="UP000515203">
    <property type="component" value="Unplaced"/>
</dbReference>
<feature type="compositionally biased region" description="Polar residues" evidence="1">
    <location>
        <begin position="207"/>
        <end position="218"/>
    </location>
</feature>
<dbReference type="OrthoDB" id="9388635at2759"/>
<dbReference type="AlphaFoldDB" id="A0A6P6EC92"/>
<name>A0A6P6EC92_OCTDE</name>
<dbReference type="InParanoid" id="A0A6P6EC92"/>
<reference evidence="3" key="1">
    <citation type="submission" date="2025-08" db="UniProtKB">
        <authorList>
            <consortium name="RefSeq"/>
        </authorList>
    </citation>
    <scope>IDENTIFICATION</scope>
</reference>
<evidence type="ECO:0000313" key="3">
    <source>
        <dbReference type="RefSeq" id="XP_023569886.1"/>
    </source>
</evidence>
<dbReference type="RefSeq" id="XP_023569886.1">
    <property type="nucleotide sequence ID" value="XM_023714118.1"/>
</dbReference>
<dbReference type="PANTHER" id="PTHR35967:SF1">
    <property type="entry name" value="UPF0450 PROTEIN C17ORF58"/>
    <property type="match status" value="1"/>
</dbReference>
<feature type="compositionally biased region" description="Basic and acidic residues" evidence="1">
    <location>
        <begin position="265"/>
        <end position="274"/>
    </location>
</feature>
<dbReference type="CTD" id="109314965"/>
<dbReference type="PANTHER" id="PTHR35967">
    <property type="entry name" value="UPF0450 PROTEIN C17ORF58"/>
    <property type="match status" value="1"/>
</dbReference>
<feature type="region of interest" description="Disordered" evidence="1">
    <location>
        <begin position="263"/>
        <end position="284"/>
    </location>
</feature>
<proteinExistence type="predicted"/>